<protein>
    <recommendedName>
        <fullName evidence="3">Ketoreductase (KR) domain-containing protein</fullName>
    </recommendedName>
</protein>
<dbReference type="EMBL" id="MFZI01000035">
    <property type="protein sequence ID" value="OGK20363.1"/>
    <property type="molecule type" value="Genomic_DNA"/>
</dbReference>
<dbReference type="Proteomes" id="UP000177026">
    <property type="component" value="Unassembled WGS sequence"/>
</dbReference>
<evidence type="ECO:0000313" key="1">
    <source>
        <dbReference type="EMBL" id="OGK20363.1"/>
    </source>
</evidence>
<organism evidence="1 2">
    <name type="scientific">Candidatus Roizmanbacteria bacterium RIFCSPHIGHO2_01_FULL_39_8</name>
    <dbReference type="NCBI Taxonomy" id="1802033"/>
    <lineage>
        <taxon>Bacteria</taxon>
        <taxon>Candidatus Roizmaniibacteriota</taxon>
    </lineage>
</organism>
<dbReference type="SUPFAM" id="SSF51735">
    <property type="entry name" value="NAD(P)-binding Rossmann-fold domains"/>
    <property type="match status" value="1"/>
</dbReference>
<proteinExistence type="predicted"/>
<sequence>MTISLGEIRRNEIEPTLNNKVVLITGGTHGTGLTIASAAYARGAQLVLGTRRPDHFRDANKLFDNSAYGMIGDVGEPENLVKQVKDLRDEGVVVTDFIHSAASGLEPITWPLTKELIKWKTRPIPGGERLTRLQQIVHDNYDKALGKSKRVNLNGPKELLTGLSEILPEGFTFIFMSSLWSTFYGQVETAHFYVPIASVKHQFEQCLTQLNANIFPSIVSGSVLKDTDLAFMIKTLSDQVPGAVVKSYNQEFPSTVDMAEATIDLLMTKPENLGHLPAVRYVIGPNEIVSDFSPSDRLFSSFKINL</sequence>
<comment type="caution">
    <text evidence="1">The sequence shown here is derived from an EMBL/GenBank/DDBJ whole genome shotgun (WGS) entry which is preliminary data.</text>
</comment>
<dbReference type="AlphaFoldDB" id="A0A1F7GN37"/>
<gene>
    <name evidence="1" type="ORF">A2866_04695</name>
</gene>
<accession>A0A1F7GN37</accession>
<name>A0A1F7GN37_9BACT</name>
<evidence type="ECO:0000313" key="2">
    <source>
        <dbReference type="Proteomes" id="UP000177026"/>
    </source>
</evidence>
<dbReference type="Gene3D" id="3.40.50.720">
    <property type="entry name" value="NAD(P)-binding Rossmann-like Domain"/>
    <property type="match status" value="1"/>
</dbReference>
<dbReference type="InterPro" id="IPR036291">
    <property type="entry name" value="NAD(P)-bd_dom_sf"/>
</dbReference>
<reference evidence="1 2" key="1">
    <citation type="journal article" date="2016" name="Nat. Commun.">
        <title>Thousands of microbial genomes shed light on interconnected biogeochemical processes in an aquifer system.</title>
        <authorList>
            <person name="Anantharaman K."/>
            <person name="Brown C.T."/>
            <person name="Hug L.A."/>
            <person name="Sharon I."/>
            <person name="Castelle C.J."/>
            <person name="Probst A.J."/>
            <person name="Thomas B.C."/>
            <person name="Singh A."/>
            <person name="Wilkins M.J."/>
            <person name="Karaoz U."/>
            <person name="Brodie E.L."/>
            <person name="Williams K.H."/>
            <person name="Hubbard S.S."/>
            <person name="Banfield J.F."/>
        </authorList>
    </citation>
    <scope>NUCLEOTIDE SEQUENCE [LARGE SCALE GENOMIC DNA]</scope>
</reference>
<evidence type="ECO:0008006" key="3">
    <source>
        <dbReference type="Google" id="ProtNLM"/>
    </source>
</evidence>